<name>A0ABU0U6M1_9SPHI</name>
<organism evidence="1 2">
    <name type="scientific">Sphingobacterium zeae</name>
    <dbReference type="NCBI Taxonomy" id="1776859"/>
    <lineage>
        <taxon>Bacteria</taxon>
        <taxon>Pseudomonadati</taxon>
        <taxon>Bacteroidota</taxon>
        <taxon>Sphingobacteriia</taxon>
        <taxon>Sphingobacteriales</taxon>
        <taxon>Sphingobacteriaceae</taxon>
        <taxon>Sphingobacterium</taxon>
    </lineage>
</organism>
<evidence type="ECO:0000313" key="1">
    <source>
        <dbReference type="EMBL" id="MDQ1150474.1"/>
    </source>
</evidence>
<accession>A0ABU0U6M1</accession>
<reference evidence="1 2" key="1">
    <citation type="submission" date="2023-07" db="EMBL/GenBank/DDBJ databases">
        <title>Functional and genomic diversity of the sorghum phyllosphere microbiome.</title>
        <authorList>
            <person name="Shade A."/>
        </authorList>
    </citation>
    <scope>NUCLEOTIDE SEQUENCE [LARGE SCALE GENOMIC DNA]</scope>
    <source>
        <strain evidence="1 2">SORGH_AS_0892</strain>
    </source>
</reference>
<dbReference type="RefSeq" id="WP_307186110.1">
    <property type="nucleotide sequence ID" value="NZ_JAUTBA010000001.1"/>
</dbReference>
<gene>
    <name evidence="1" type="ORF">QE382_002458</name>
</gene>
<keyword evidence="2" id="KW-1185">Reference proteome</keyword>
<dbReference type="EMBL" id="JAUTBA010000001">
    <property type="protein sequence ID" value="MDQ1150474.1"/>
    <property type="molecule type" value="Genomic_DNA"/>
</dbReference>
<protein>
    <submittedName>
        <fullName evidence="1">Uncharacterized protein</fullName>
    </submittedName>
</protein>
<proteinExistence type="predicted"/>
<sequence>MASGSKGEIKSACDLARRSGIIKLKNAIGDINFYKSRDGYLAKQKGGIDKECFHNDQKFQGTRENSAELARGGKASKVLCTVIRLILNKTQDSPMILYISCRCNL</sequence>
<comment type="caution">
    <text evidence="1">The sequence shown here is derived from an EMBL/GenBank/DDBJ whole genome shotgun (WGS) entry which is preliminary data.</text>
</comment>
<evidence type="ECO:0000313" key="2">
    <source>
        <dbReference type="Proteomes" id="UP001244640"/>
    </source>
</evidence>
<dbReference type="Proteomes" id="UP001244640">
    <property type="component" value="Unassembled WGS sequence"/>
</dbReference>